<organism evidence="4 5">
    <name type="scientific">Bordetella bronchiseptica 253</name>
    <dbReference type="NCBI Taxonomy" id="568707"/>
    <lineage>
        <taxon>Bacteria</taxon>
        <taxon>Pseudomonadati</taxon>
        <taxon>Pseudomonadota</taxon>
        <taxon>Betaproteobacteria</taxon>
        <taxon>Burkholderiales</taxon>
        <taxon>Alcaligenaceae</taxon>
        <taxon>Bordetella</taxon>
    </lineage>
</organism>
<dbReference type="InterPro" id="IPR000182">
    <property type="entry name" value="GNAT_dom"/>
</dbReference>
<evidence type="ECO:0000259" key="3">
    <source>
        <dbReference type="PROSITE" id="PS51186"/>
    </source>
</evidence>
<dbReference type="InterPro" id="IPR050832">
    <property type="entry name" value="Bact_Acetyltransf"/>
</dbReference>
<reference evidence="4 5" key="1">
    <citation type="journal article" date="2012" name="BMC Genomics">
        <title>Comparative genomics of the classical Bordetella subspecies: the evolution and exchange of virulence-associated diversity amongst closely related pathogens.</title>
        <authorList>
            <person name="Park J."/>
            <person name="Zhang Y."/>
            <person name="Buboltz A.M."/>
            <person name="Zhang X."/>
            <person name="Schuster S.C."/>
            <person name="Ahuja U."/>
            <person name="Liu M."/>
            <person name="Miller J.F."/>
            <person name="Sebaihia M."/>
            <person name="Bentley S.D."/>
            <person name="Parkhill J."/>
            <person name="Harvill E.T."/>
        </authorList>
    </citation>
    <scope>NUCLEOTIDE SEQUENCE [LARGE SCALE GENOMIC DNA]</scope>
    <source>
        <strain evidence="4 5">253</strain>
    </source>
</reference>
<proteinExistence type="predicted"/>
<dbReference type="PANTHER" id="PTHR43877">
    <property type="entry name" value="AMINOALKYLPHOSPHONATE N-ACETYLTRANSFERASE-RELATED-RELATED"/>
    <property type="match status" value="1"/>
</dbReference>
<dbReference type="HOGENOM" id="CLU_081840_2_0_4"/>
<dbReference type="Gene3D" id="3.40.630.30">
    <property type="match status" value="1"/>
</dbReference>
<dbReference type="OrthoDB" id="9797178at2"/>
<dbReference type="Pfam" id="PF13527">
    <property type="entry name" value="Acetyltransf_9"/>
    <property type="match status" value="1"/>
</dbReference>
<accession>A0A0C6P314</accession>
<dbReference type="SUPFAM" id="SSF55729">
    <property type="entry name" value="Acyl-CoA N-acyltransferases (Nat)"/>
    <property type="match status" value="1"/>
</dbReference>
<keyword evidence="1" id="KW-0808">Transferase</keyword>
<dbReference type="CDD" id="cd04301">
    <property type="entry name" value="NAT_SF"/>
    <property type="match status" value="1"/>
</dbReference>
<evidence type="ECO:0000313" key="5">
    <source>
        <dbReference type="Proteomes" id="UP000007564"/>
    </source>
</evidence>
<evidence type="ECO:0000313" key="4">
    <source>
        <dbReference type="EMBL" id="CCJ53042.1"/>
    </source>
</evidence>
<keyword evidence="2" id="KW-0012">Acyltransferase</keyword>
<evidence type="ECO:0000256" key="1">
    <source>
        <dbReference type="ARBA" id="ARBA00022679"/>
    </source>
</evidence>
<dbReference type="EMBL" id="HE965806">
    <property type="protein sequence ID" value="CCJ53042.1"/>
    <property type="molecule type" value="Genomic_DNA"/>
</dbReference>
<protein>
    <recommendedName>
        <fullName evidence="3">N-acetyltransferase domain-containing protein</fullName>
    </recommendedName>
</protein>
<dbReference type="PROSITE" id="PS51186">
    <property type="entry name" value="GNAT"/>
    <property type="match status" value="1"/>
</dbReference>
<dbReference type="InterPro" id="IPR016181">
    <property type="entry name" value="Acyl_CoA_acyltransferase"/>
</dbReference>
<evidence type="ECO:0000256" key="2">
    <source>
        <dbReference type="ARBA" id="ARBA00023315"/>
    </source>
</evidence>
<dbReference type="GO" id="GO:0016747">
    <property type="term" value="F:acyltransferase activity, transferring groups other than amino-acyl groups"/>
    <property type="evidence" value="ECO:0007669"/>
    <property type="project" value="InterPro"/>
</dbReference>
<dbReference type="AlphaFoldDB" id="A0A0C6P314"/>
<sequence>MAGAAGGPMLIRSETPADQRAIFDVTQAAFRGHPHSEQTEAYIVQALRAAGALTLSLVAELDARVVGHAAFSPVQISDGSPSWFGLGPVSVDPAHQGRGIGTALIEHGLARLQARGAAGCVLVGEPAYYGRFGFRPEPGLVLPDMPPTHFLALTFGAPARGTVTYHPGFAARDA</sequence>
<name>A0A0C6P314_BORBO</name>
<dbReference type="KEGG" id="bbh:BN112_1124"/>
<dbReference type="Proteomes" id="UP000007564">
    <property type="component" value="Chromosome"/>
</dbReference>
<feature type="domain" description="N-acetyltransferase" evidence="3">
    <location>
        <begin position="9"/>
        <end position="160"/>
    </location>
</feature>
<gene>
    <name evidence="4" type="ORF">BN112_1124</name>
</gene>
<dbReference type="PANTHER" id="PTHR43877:SF1">
    <property type="entry name" value="ACETYLTRANSFERASE"/>
    <property type="match status" value="1"/>
</dbReference>